<feature type="transmembrane region" description="Helical" evidence="9">
    <location>
        <begin position="723"/>
        <end position="746"/>
    </location>
</feature>
<evidence type="ECO:0000256" key="1">
    <source>
        <dbReference type="ARBA" id="ARBA00004370"/>
    </source>
</evidence>
<evidence type="ECO:0000256" key="4">
    <source>
        <dbReference type="ARBA" id="ARBA00022737"/>
    </source>
</evidence>
<organism evidence="12 13">
    <name type="scientific">Vanilla planifolia</name>
    <name type="common">Vanilla</name>
    <dbReference type="NCBI Taxonomy" id="51239"/>
    <lineage>
        <taxon>Eukaryota</taxon>
        <taxon>Viridiplantae</taxon>
        <taxon>Streptophyta</taxon>
        <taxon>Embryophyta</taxon>
        <taxon>Tracheophyta</taxon>
        <taxon>Spermatophyta</taxon>
        <taxon>Magnoliopsida</taxon>
        <taxon>Liliopsida</taxon>
        <taxon>Asparagales</taxon>
        <taxon>Orchidaceae</taxon>
        <taxon>Vanilloideae</taxon>
        <taxon>Vanilleae</taxon>
        <taxon>Vanilla</taxon>
    </lineage>
</organism>
<dbReference type="PRINTS" id="PR00633">
    <property type="entry name" value="RCCNDNSATION"/>
</dbReference>
<evidence type="ECO:0000256" key="7">
    <source>
        <dbReference type="ARBA" id="ARBA00023136"/>
    </source>
</evidence>
<feature type="transmembrane region" description="Helical" evidence="9">
    <location>
        <begin position="452"/>
        <end position="473"/>
    </location>
</feature>
<evidence type="ECO:0000256" key="2">
    <source>
        <dbReference type="ARBA" id="ARBA00022448"/>
    </source>
</evidence>
<evidence type="ECO:0000259" key="11">
    <source>
        <dbReference type="Pfam" id="PF25390"/>
    </source>
</evidence>
<feature type="transmembrane region" description="Helical" evidence="9">
    <location>
        <begin position="515"/>
        <end position="539"/>
    </location>
</feature>
<feature type="transmembrane region" description="Helical" evidence="9">
    <location>
        <begin position="609"/>
        <end position="630"/>
    </location>
</feature>
<evidence type="ECO:0000313" key="12">
    <source>
        <dbReference type="EMBL" id="KAG0489759.1"/>
    </source>
</evidence>
<dbReference type="PANTHER" id="PTHR48017">
    <property type="entry name" value="OS05G0424000 PROTEIN-RELATED"/>
    <property type="match status" value="1"/>
</dbReference>
<feature type="domain" description="Amino acid transporter transmembrane" evidence="10">
    <location>
        <begin position="715"/>
        <end position="782"/>
    </location>
</feature>
<dbReference type="GO" id="GO:0006865">
    <property type="term" value="P:amino acid transport"/>
    <property type="evidence" value="ECO:0007669"/>
    <property type="project" value="UniProtKB-KW"/>
</dbReference>
<evidence type="ECO:0008006" key="14">
    <source>
        <dbReference type="Google" id="ProtNLM"/>
    </source>
</evidence>
<comment type="subcellular location">
    <subcellularLocation>
        <location evidence="1">Membrane</location>
    </subcellularLocation>
</comment>
<dbReference type="Proteomes" id="UP000639772">
    <property type="component" value="Chromosome 3"/>
</dbReference>
<feature type="repeat" description="RCC1" evidence="8">
    <location>
        <begin position="145"/>
        <end position="196"/>
    </location>
</feature>
<dbReference type="Pfam" id="PF01490">
    <property type="entry name" value="Aa_trans"/>
    <property type="match status" value="2"/>
</dbReference>
<keyword evidence="7 9" id="KW-0472">Membrane</keyword>
<dbReference type="GO" id="GO:0016020">
    <property type="term" value="C:membrane"/>
    <property type="evidence" value="ECO:0007669"/>
    <property type="project" value="UniProtKB-SubCell"/>
</dbReference>
<keyword evidence="5" id="KW-0029">Amino-acid transport</keyword>
<feature type="transmembrane region" description="Helical" evidence="9">
    <location>
        <begin position="758"/>
        <end position="783"/>
    </location>
</feature>
<evidence type="ECO:0000313" key="13">
    <source>
        <dbReference type="Proteomes" id="UP000639772"/>
    </source>
</evidence>
<dbReference type="InterPro" id="IPR058923">
    <property type="entry name" value="RCC1-like_dom"/>
</dbReference>
<name>A0A835V6Y4_VANPL</name>
<evidence type="ECO:0000256" key="5">
    <source>
        <dbReference type="ARBA" id="ARBA00022970"/>
    </source>
</evidence>
<dbReference type="AlphaFoldDB" id="A0A835V6Y4"/>
<dbReference type="SUPFAM" id="SSF50985">
    <property type="entry name" value="RCC1/BLIP-II"/>
    <property type="match status" value="1"/>
</dbReference>
<dbReference type="PROSITE" id="PS50012">
    <property type="entry name" value="RCC1_3"/>
    <property type="match status" value="4"/>
</dbReference>
<reference evidence="12 13" key="1">
    <citation type="journal article" date="2020" name="Nat. Food">
        <title>A phased Vanilla planifolia genome enables genetic improvement of flavour and production.</title>
        <authorList>
            <person name="Hasing T."/>
            <person name="Tang H."/>
            <person name="Brym M."/>
            <person name="Khazi F."/>
            <person name="Huang T."/>
            <person name="Chambers A.H."/>
        </authorList>
    </citation>
    <scope>NUCLEOTIDE SEQUENCE [LARGE SCALE GENOMIC DNA]</scope>
    <source>
        <tissue evidence="12">Leaf</tissue>
    </source>
</reference>
<evidence type="ECO:0000259" key="10">
    <source>
        <dbReference type="Pfam" id="PF01490"/>
    </source>
</evidence>
<dbReference type="Pfam" id="PF25390">
    <property type="entry name" value="WD40_RLD"/>
    <property type="match status" value="1"/>
</dbReference>
<sequence length="796" mass="85729">MEIEGDVGRASAIGYGDLPKREVVLISAGASHSVALLSGNLVCSWGRGEDGQLGHGNAEDLYLPALLNALDGKEIVSVVCGADHTAAYSEKKLQVYSWGWGDFGRLGHGNSSDVFTPQPIKALEGIKIKQLACGDSHCLAVTVFGEVQSWGRNQNGQLGLGNTEDSLLPQKITTFEGIPIKMVAAGAEHTAAISENVTCLKVGLVMPITALTRKVVQISSGWRHTVALTERKNVFSWGRGTTGQLGHGDSIDRNTPKLIEALSADGSSCRNLKSSRVESASGKAWVSPSERYAIVPGETSTSGALGIAKITQAQWVLKLKINVDCNLKKVEMGYDMDASVELGYKQELSKCFDDDGRPRRRGTMWTASAHIITAVIGSGVLSLAWAIAQLGWIAGPAVMILFAFVIYYTSALLADCYRSGDPITGKRNYTYMDAVHANLGGLKVKMCGYIQYLNLFGVAIGYTIAASISMTAIERSNCFHKRGDDSPCHTSSNPYMILFGIIEIVFSQIPDFDQIWWLSILAAIMSFTYSSIGLGLGILEVVRHRRIQGSLTGISIGASVSPTHKLWQSLQAFGDIAFAYSYSLILIEIQDTIRSPPPSEAKVMKRATLVSVAVTTVFYTLCGSMGYAAFGDAAPGNLLTGFGFYNPYWLLDVANAAIVIHLVGAYQVGWGEVAGVKDVEERDQGANLAGRELQVESFPDGVANSVRVGDDGALMLLPFFNDIVGLMGALGFWPLTVYFPVEMYIVQKKIARWSTRWVCLQLLSVACLIVSVAAAVGSVAGIVDDLKLFKPFKNSY</sequence>
<feature type="domain" description="Amino acid transporter transmembrane" evidence="10">
    <location>
        <begin position="361"/>
        <end position="668"/>
    </location>
</feature>
<dbReference type="InterPro" id="IPR000408">
    <property type="entry name" value="Reg_chr_condens"/>
</dbReference>
<dbReference type="Gene3D" id="2.130.10.30">
    <property type="entry name" value="Regulator of chromosome condensation 1/beta-lactamase-inhibitor protein II"/>
    <property type="match status" value="3"/>
</dbReference>
<dbReference type="InterPro" id="IPR009091">
    <property type="entry name" value="RCC1/BLIP-II"/>
</dbReference>
<gene>
    <name evidence="12" type="ORF">HPP92_006622</name>
</gene>
<evidence type="ECO:0000256" key="8">
    <source>
        <dbReference type="PROSITE-ProRule" id="PRU00235"/>
    </source>
</evidence>
<dbReference type="EMBL" id="JADCNM010000003">
    <property type="protein sequence ID" value="KAG0489759.1"/>
    <property type="molecule type" value="Genomic_DNA"/>
</dbReference>
<keyword evidence="4" id="KW-0677">Repeat</keyword>
<keyword evidence="2" id="KW-0813">Transport</keyword>
<accession>A0A835V6Y4</accession>
<feature type="repeat" description="RCC1" evidence="8">
    <location>
        <begin position="93"/>
        <end position="144"/>
    </location>
</feature>
<feature type="transmembrane region" description="Helical" evidence="9">
    <location>
        <begin position="367"/>
        <end position="387"/>
    </location>
</feature>
<comment type="caution">
    <text evidence="12">The sequence shown here is derived from an EMBL/GenBank/DDBJ whole genome shotgun (WGS) entry which is preliminary data.</text>
</comment>
<evidence type="ECO:0000256" key="3">
    <source>
        <dbReference type="ARBA" id="ARBA00022692"/>
    </source>
</evidence>
<feature type="transmembrane region" description="Helical" evidence="9">
    <location>
        <begin position="393"/>
        <end position="417"/>
    </location>
</feature>
<proteinExistence type="predicted"/>
<evidence type="ECO:0000256" key="9">
    <source>
        <dbReference type="SAM" id="Phobius"/>
    </source>
</evidence>
<feature type="repeat" description="RCC1" evidence="8">
    <location>
        <begin position="232"/>
        <end position="282"/>
    </location>
</feature>
<dbReference type="PROSITE" id="PS00626">
    <property type="entry name" value="RCC1_2"/>
    <property type="match status" value="2"/>
</dbReference>
<dbReference type="InterPro" id="IPR013057">
    <property type="entry name" value="AA_transpt_TM"/>
</dbReference>
<dbReference type="OrthoDB" id="40134at2759"/>
<keyword evidence="3 9" id="KW-0812">Transmembrane</keyword>
<protein>
    <recommendedName>
        <fullName evidence="14">Amino acid transporter transmembrane domain-containing protein</fullName>
    </recommendedName>
</protein>
<feature type="domain" description="RCC1-like" evidence="11">
    <location>
        <begin position="19"/>
        <end position="262"/>
    </location>
</feature>
<feature type="repeat" description="RCC1" evidence="8">
    <location>
        <begin position="40"/>
        <end position="91"/>
    </location>
</feature>
<evidence type="ECO:0000256" key="6">
    <source>
        <dbReference type="ARBA" id="ARBA00022989"/>
    </source>
</evidence>
<keyword evidence="6 9" id="KW-1133">Transmembrane helix</keyword>